<proteinExistence type="predicted"/>
<dbReference type="AlphaFoldDB" id="A6K377"/>
<dbReference type="EMBL" id="CH474015">
    <property type="protein sequence ID" value="EDL85623.1"/>
    <property type="molecule type" value="Genomic_DNA"/>
</dbReference>
<accession>A6K377</accession>
<organism evidence="1 2">
    <name type="scientific">Rattus norvegicus</name>
    <name type="common">Rat</name>
    <dbReference type="NCBI Taxonomy" id="10116"/>
    <lineage>
        <taxon>Eukaryota</taxon>
        <taxon>Metazoa</taxon>
        <taxon>Chordata</taxon>
        <taxon>Craniata</taxon>
        <taxon>Vertebrata</taxon>
        <taxon>Euteleostomi</taxon>
        <taxon>Mammalia</taxon>
        <taxon>Eutheria</taxon>
        <taxon>Euarchontoglires</taxon>
        <taxon>Glires</taxon>
        <taxon>Rodentia</taxon>
        <taxon>Myomorpha</taxon>
        <taxon>Muroidea</taxon>
        <taxon>Muridae</taxon>
        <taxon>Murinae</taxon>
        <taxon>Rattus</taxon>
    </lineage>
</organism>
<reference evidence="1 2" key="1">
    <citation type="submission" date="2005-09" db="EMBL/GenBank/DDBJ databases">
        <authorList>
            <person name="Mural R.J."/>
            <person name="Li P.W."/>
            <person name="Adams M.D."/>
            <person name="Amanatides P.G."/>
            <person name="Baden-Tillson H."/>
            <person name="Barnstead M."/>
            <person name="Chin S.H."/>
            <person name="Dew I."/>
            <person name="Evans C.A."/>
            <person name="Ferriera S."/>
            <person name="Flanigan M."/>
            <person name="Fosler C."/>
            <person name="Glodek A."/>
            <person name="Gu Z."/>
            <person name="Holt R.A."/>
            <person name="Jennings D."/>
            <person name="Kraft C.L."/>
            <person name="Lu F."/>
            <person name="Nguyen T."/>
            <person name="Nusskern D.R."/>
            <person name="Pfannkoch C.M."/>
            <person name="Sitter C."/>
            <person name="Sutton G.G."/>
            <person name="Venter J.C."/>
            <person name="Wang Z."/>
            <person name="Woodage T."/>
            <person name="Zheng X.H."/>
            <person name="Zhong F."/>
        </authorList>
    </citation>
    <scope>NUCLEOTIDE SEQUENCE [LARGE SCALE GENOMIC DNA]</scope>
    <source>
        <strain>BN</strain>
        <strain evidence="2">Sprague-Dawley</strain>
    </source>
</reference>
<name>A6K377_RAT</name>
<evidence type="ECO:0000313" key="2">
    <source>
        <dbReference type="Proteomes" id="UP000234681"/>
    </source>
</evidence>
<gene>
    <name evidence="1" type="ORF">rCG_51914</name>
</gene>
<protein>
    <submittedName>
        <fullName evidence="1">RCG51914</fullName>
    </submittedName>
</protein>
<sequence length="143" mass="15685">MGKHVSKCTVHLLARKDKYCVYWAYRPTHSCPGHFTSTWDHLGTRRHSTPTNRGPLVLGSQAHICSEAAGTLHSWLVSCIFALLNKQSLAFHVCPAAWPTIPCFLFMTISPQSAGLASPCLAPRSHPASIRFSGCLLHCSWGS</sequence>
<evidence type="ECO:0000313" key="1">
    <source>
        <dbReference type="EMBL" id="EDL85623.1"/>
    </source>
</evidence>
<dbReference type="Proteomes" id="UP000234681">
    <property type="component" value="Chromosome 2"/>
</dbReference>